<dbReference type="OrthoDB" id="1881595at2"/>
<accession>A0A5S5ASM9</accession>
<reference evidence="1 2" key="1">
    <citation type="submission" date="2019-07" db="EMBL/GenBank/DDBJ databases">
        <title>Genomic Encyclopedia of Type Strains, Phase I: the one thousand microbial genomes (KMG-I) project.</title>
        <authorList>
            <person name="Kyrpides N."/>
        </authorList>
    </citation>
    <scope>NUCLEOTIDE SEQUENCE [LARGE SCALE GENOMIC DNA]</scope>
    <source>
        <strain evidence="1 2">DSM 16647</strain>
    </source>
</reference>
<protein>
    <submittedName>
        <fullName evidence="1">Uncharacterized protein</fullName>
    </submittedName>
</protein>
<sequence>MGELLVRYIEQGKGPKYGVPINIAFLDKKDIEAAGKTIEEAVIAVAKAVGGPVGINVFDMEAVTTTSDGVMVEGAIVAMAAGDIGTVHKEFGLLYMEEMPVTPDLIKEEPHLLQWETYYKGRKFFRGPNPAKKLIPVHNVVMTGRAVNNNSATEMMNAVTMEEILLPILGQLQIMRDEAVVFGLTGEVISVGIGMTVAEKFGRVFPSRQFKAGDTAHGSGEYAKTLKANIPCIVAPKKVLAKYILQALKAGMIPGLHLGCSPAVLAVAKAYGSPVAVDNITEKARVELKSVGIDIGRFKVADEPMSEEEIMERADDIIPGVEDPVLVDSEEIVTKLKLYV</sequence>
<gene>
    <name evidence="1" type="ORF">LZ11_01169</name>
</gene>
<dbReference type="AlphaFoldDB" id="A0A5S5ASM9"/>
<name>A0A5S5ASM9_9FIRM</name>
<evidence type="ECO:0000313" key="2">
    <source>
        <dbReference type="Proteomes" id="UP000322294"/>
    </source>
</evidence>
<dbReference type="Proteomes" id="UP000322294">
    <property type="component" value="Unassembled WGS sequence"/>
</dbReference>
<proteinExistence type="predicted"/>
<evidence type="ECO:0000313" key="1">
    <source>
        <dbReference type="EMBL" id="TYP55454.1"/>
    </source>
</evidence>
<keyword evidence="2" id="KW-1185">Reference proteome</keyword>
<dbReference type="EMBL" id="VNHO01000010">
    <property type="protein sequence ID" value="TYP55454.1"/>
    <property type="molecule type" value="Genomic_DNA"/>
</dbReference>
<comment type="caution">
    <text evidence="1">The sequence shown here is derived from an EMBL/GenBank/DDBJ whole genome shotgun (WGS) entry which is preliminary data.</text>
</comment>
<dbReference type="RefSeq" id="WP_148866941.1">
    <property type="nucleotide sequence ID" value="NZ_VNHO01000010.1"/>
</dbReference>
<organism evidence="1 2">
    <name type="scientific">Thermosediminibacter litoriperuensis</name>
    <dbReference type="NCBI Taxonomy" id="291989"/>
    <lineage>
        <taxon>Bacteria</taxon>
        <taxon>Bacillati</taxon>
        <taxon>Bacillota</taxon>
        <taxon>Clostridia</taxon>
        <taxon>Thermosediminibacterales</taxon>
        <taxon>Thermosediminibacteraceae</taxon>
        <taxon>Thermosediminibacter</taxon>
    </lineage>
</organism>